<gene>
    <name evidence="3" type="ORF">H7B67_23950</name>
</gene>
<dbReference type="EMBL" id="JACJVQ010000020">
    <property type="protein sequence ID" value="MBB6637191.1"/>
    <property type="molecule type" value="Genomic_DNA"/>
</dbReference>
<accession>A0A841T7P1</accession>
<dbReference type="GO" id="GO:0016787">
    <property type="term" value="F:hydrolase activity"/>
    <property type="evidence" value="ECO:0007669"/>
    <property type="project" value="UniProtKB-KW"/>
</dbReference>
<proteinExistence type="predicted"/>
<keyword evidence="1 3" id="KW-0378">Hydrolase</keyword>
<dbReference type="RefSeq" id="WP_185122400.1">
    <property type="nucleotide sequence ID" value="NZ_JACJVQ010000020.1"/>
</dbReference>
<dbReference type="InterPro" id="IPR050300">
    <property type="entry name" value="GDXG_lipolytic_enzyme"/>
</dbReference>
<dbReference type="InterPro" id="IPR049492">
    <property type="entry name" value="BD-FAE-like_dom"/>
</dbReference>
<dbReference type="PANTHER" id="PTHR48081">
    <property type="entry name" value="AB HYDROLASE SUPERFAMILY PROTEIN C4A8.06C"/>
    <property type="match status" value="1"/>
</dbReference>
<evidence type="ECO:0000313" key="4">
    <source>
        <dbReference type="Proteomes" id="UP000535838"/>
    </source>
</evidence>
<evidence type="ECO:0000256" key="1">
    <source>
        <dbReference type="ARBA" id="ARBA00022801"/>
    </source>
</evidence>
<dbReference type="Pfam" id="PF20434">
    <property type="entry name" value="BD-FAE"/>
    <property type="match status" value="1"/>
</dbReference>
<dbReference type="AlphaFoldDB" id="A0A841T7P1"/>
<organism evidence="3 4">
    <name type="scientific">Cohnella thailandensis</name>
    <dbReference type="NCBI Taxonomy" id="557557"/>
    <lineage>
        <taxon>Bacteria</taxon>
        <taxon>Bacillati</taxon>
        <taxon>Bacillota</taxon>
        <taxon>Bacilli</taxon>
        <taxon>Bacillales</taxon>
        <taxon>Paenibacillaceae</taxon>
        <taxon>Cohnella</taxon>
    </lineage>
</organism>
<name>A0A841T7P1_9BACL</name>
<dbReference type="InterPro" id="IPR029058">
    <property type="entry name" value="AB_hydrolase_fold"/>
</dbReference>
<evidence type="ECO:0000259" key="2">
    <source>
        <dbReference type="Pfam" id="PF20434"/>
    </source>
</evidence>
<protein>
    <submittedName>
        <fullName evidence="3">Alpha/beta hydrolase</fullName>
    </submittedName>
</protein>
<dbReference type="SUPFAM" id="SSF53474">
    <property type="entry name" value="alpha/beta-Hydrolases"/>
    <property type="match status" value="1"/>
</dbReference>
<evidence type="ECO:0000313" key="3">
    <source>
        <dbReference type="EMBL" id="MBB6637191.1"/>
    </source>
</evidence>
<keyword evidence="4" id="KW-1185">Reference proteome</keyword>
<reference evidence="3 4" key="1">
    <citation type="submission" date="2020-08" db="EMBL/GenBank/DDBJ databases">
        <title>Cohnella phylogeny.</title>
        <authorList>
            <person name="Dunlap C."/>
        </authorList>
    </citation>
    <scope>NUCLEOTIDE SEQUENCE [LARGE SCALE GENOMIC DNA]</scope>
    <source>
        <strain evidence="3 4">DSM 25241</strain>
    </source>
</reference>
<dbReference type="PANTHER" id="PTHR48081:SF6">
    <property type="entry name" value="PEPTIDASE S9 PROLYL OLIGOPEPTIDASE CATALYTIC DOMAIN-CONTAINING PROTEIN"/>
    <property type="match status" value="1"/>
</dbReference>
<comment type="caution">
    <text evidence="3">The sequence shown here is derived from an EMBL/GenBank/DDBJ whole genome shotgun (WGS) entry which is preliminary data.</text>
</comment>
<dbReference type="Proteomes" id="UP000535838">
    <property type="component" value="Unassembled WGS sequence"/>
</dbReference>
<feature type="domain" description="BD-FAE-like" evidence="2">
    <location>
        <begin position="108"/>
        <end position="291"/>
    </location>
</feature>
<dbReference type="Gene3D" id="3.40.50.1820">
    <property type="entry name" value="alpha/beta hydrolase"/>
    <property type="match status" value="1"/>
</dbReference>
<sequence length="331" mass="36815">MSINSIASDMTFEELERLPEFERYKKFFIYSPGAKGLTESHYKGVRIGEISSVVPTWNGDSVLAGLNHLLRAHQSGRQVLYGIWNESEERNEANKEDSVLFHFSGEAGKPFVIVCAGGAYMAVASMVEAFPVAKRLNELGYTAFVLNYRVGKEGILPEPMEDLAEAIKFILSRADEFQVASDNYAVAGFSAGGHLAASLGTTNYGYSRYGVPKPSALFLSYPLISTDELFENDTKGLLSVILAGRNYHPDLLDSYCINKNMNEDYPPTYIWMCMDDETIPYRNSVVMADKLKESGIPHVHRLFERGGHGIGMGVGTEAEGWLDEAVRFWSR</sequence>